<feature type="domain" description="HEPN" evidence="1">
    <location>
        <begin position="3"/>
        <end position="44"/>
    </location>
</feature>
<proteinExistence type="predicted"/>
<accession>H8I426</accession>
<dbReference type="Gene3D" id="1.20.120.330">
    <property type="entry name" value="Nucleotidyltransferases domain 2"/>
    <property type="match status" value="1"/>
</dbReference>
<sequence>MARSYLKQAEERLKHAKEALGNNHAFVIRQSQEAVEPSLKASFYYT</sequence>
<dbReference type="KEGG" id="mez:Mtc_0395"/>
<dbReference type="AlphaFoldDB" id="H8I426"/>
<gene>
    <name evidence="2" type="ordered locus">Mtc_0395</name>
</gene>
<name>H8I426_METCZ</name>
<evidence type="ECO:0000313" key="3">
    <source>
        <dbReference type="Proteomes" id="UP000005233"/>
    </source>
</evidence>
<dbReference type="Pfam" id="PF05168">
    <property type="entry name" value="HEPN"/>
    <property type="match status" value="1"/>
</dbReference>
<dbReference type="InterPro" id="IPR007842">
    <property type="entry name" value="HEPN_dom"/>
</dbReference>
<organism evidence="2 3">
    <name type="scientific">Methanocella conradii (strain DSM 24694 / JCM 17849 / CGMCC 1.5162 / HZ254)</name>
    <dbReference type="NCBI Taxonomy" id="1041930"/>
    <lineage>
        <taxon>Archaea</taxon>
        <taxon>Methanobacteriati</taxon>
        <taxon>Methanobacteriota</taxon>
        <taxon>Stenosarchaea group</taxon>
        <taxon>Methanomicrobia</taxon>
        <taxon>Methanocellales</taxon>
        <taxon>Methanocellaceae</taxon>
        <taxon>Methanocella</taxon>
    </lineage>
</organism>
<dbReference type="HOGENOM" id="CLU_3178554_0_0_2"/>
<reference evidence="2 3" key="1">
    <citation type="journal article" date="2012" name="J. Bacteriol.">
        <title>Complete genome sequence of a thermophilic methanogen, Methanocella conradii HZ254, isolated from Chinese rice field soil.</title>
        <authorList>
            <person name="Lu Z."/>
            <person name="Lu Y."/>
        </authorList>
    </citation>
    <scope>NUCLEOTIDE SEQUENCE [LARGE SCALE GENOMIC DNA]</scope>
    <source>
        <strain evidence="3">DSM 24694 / JCM 17849 / CGMCC 1.5162 / HZ254</strain>
    </source>
</reference>
<protein>
    <submittedName>
        <fullName evidence="2">HEPN domain protein</fullName>
    </submittedName>
</protein>
<keyword evidence="3" id="KW-1185">Reference proteome</keyword>
<dbReference type="EMBL" id="CP003243">
    <property type="protein sequence ID" value="AFC99165.1"/>
    <property type="molecule type" value="Genomic_DNA"/>
</dbReference>
<evidence type="ECO:0000259" key="1">
    <source>
        <dbReference type="Pfam" id="PF05168"/>
    </source>
</evidence>
<evidence type="ECO:0000313" key="2">
    <source>
        <dbReference type="EMBL" id="AFC99165.1"/>
    </source>
</evidence>
<dbReference type="eggNOG" id="arCOG01192">
    <property type="taxonomic scope" value="Archaea"/>
</dbReference>
<dbReference type="Proteomes" id="UP000005233">
    <property type="component" value="Chromosome"/>
</dbReference>